<evidence type="ECO:0000313" key="8">
    <source>
        <dbReference type="Proteomes" id="UP000602532"/>
    </source>
</evidence>
<feature type="transmembrane region" description="Helical" evidence="6">
    <location>
        <begin position="167"/>
        <end position="186"/>
    </location>
</feature>
<feature type="transmembrane region" description="Helical" evidence="6">
    <location>
        <begin position="242"/>
        <end position="262"/>
    </location>
</feature>
<organism evidence="7 8">
    <name type="scientific">Microbacterium gallinarum</name>
    <dbReference type="NCBI Taxonomy" id="2762209"/>
    <lineage>
        <taxon>Bacteria</taxon>
        <taxon>Bacillati</taxon>
        <taxon>Actinomycetota</taxon>
        <taxon>Actinomycetes</taxon>
        <taxon>Micrococcales</taxon>
        <taxon>Microbacteriaceae</taxon>
        <taxon>Microbacterium</taxon>
    </lineage>
</organism>
<keyword evidence="2" id="KW-1003">Cell membrane</keyword>
<evidence type="ECO:0000313" key="7">
    <source>
        <dbReference type="EMBL" id="MBD8022839.1"/>
    </source>
</evidence>
<name>A0ABR8X0R0_9MICO</name>
<feature type="transmembrane region" description="Helical" evidence="6">
    <location>
        <begin position="55"/>
        <end position="76"/>
    </location>
</feature>
<dbReference type="InterPro" id="IPR022791">
    <property type="entry name" value="L-PG_synthase/AglD"/>
</dbReference>
<proteinExistence type="predicted"/>
<reference evidence="7 8" key="1">
    <citation type="submission" date="2020-08" db="EMBL/GenBank/DDBJ databases">
        <title>A Genomic Blueprint of the Chicken Gut Microbiome.</title>
        <authorList>
            <person name="Gilroy R."/>
            <person name="Ravi A."/>
            <person name="Getino M."/>
            <person name="Pursley I."/>
            <person name="Horton D.L."/>
            <person name="Alikhan N.-F."/>
            <person name="Baker D."/>
            <person name="Gharbi K."/>
            <person name="Hall N."/>
            <person name="Watson M."/>
            <person name="Adriaenssens E.M."/>
            <person name="Foster-Nyarko E."/>
            <person name="Jarju S."/>
            <person name="Secka A."/>
            <person name="Antonio M."/>
            <person name="Oren A."/>
            <person name="Chaudhuri R."/>
            <person name="La Ragione R.M."/>
            <person name="Hildebrand F."/>
            <person name="Pallen M.J."/>
        </authorList>
    </citation>
    <scope>NUCLEOTIDE SEQUENCE [LARGE SCALE GENOMIC DNA]</scope>
    <source>
        <strain evidence="7 8">Sa1CUA4</strain>
    </source>
</reference>
<dbReference type="EMBL" id="JACSPM010000001">
    <property type="protein sequence ID" value="MBD8022839.1"/>
    <property type="molecule type" value="Genomic_DNA"/>
</dbReference>
<keyword evidence="3 6" id="KW-0812">Transmembrane</keyword>
<gene>
    <name evidence="7" type="ORF">H9622_04445</name>
</gene>
<feature type="transmembrane region" description="Helical" evidence="6">
    <location>
        <begin position="293"/>
        <end position="311"/>
    </location>
</feature>
<keyword evidence="5 6" id="KW-0472">Membrane</keyword>
<accession>A0ABR8X0R0</accession>
<feature type="transmembrane region" description="Helical" evidence="6">
    <location>
        <begin position="207"/>
        <end position="236"/>
    </location>
</feature>
<sequence>MAMTVVTHPETSSTAARAARWGPWIRAAIGVAILAAIVAAVGAEPFVRGLTAVSPAAIGAAVVLAAAATAAAAWRWRILAGRMGLRLGWVESIGAYYRSQFLNTVLPGGVVGDVHRAVVHGRSVDQVAQAARAVAAERTAGQAVQLVLAVGVLAAIGFSAYSPAMTVLLVSVVLAVVALAIAAANRRARSALRREWAILRGAFATPGAVLGVVAASTVVVVAHVATFLVACAAVGIEAPAERIGAAAVVAVLASSIPLSIGGWGPREGAAAWAFGAVGLGAAAGLTAATAYGVLAMIALAPGAAVVAVSLVRRRRRAQEAVS</sequence>
<dbReference type="PANTHER" id="PTHR40277:SF1">
    <property type="entry name" value="BLL5419 PROTEIN"/>
    <property type="match status" value="1"/>
</dbReference>
<keyword evidence="4 6" id="KW-1133">Transmembrane helix</keyword>
<dbReference type="PANTHER" id="PTHR40277">
    <property type="entry name" value="BLL5419 PROTEIN"/>
    <property type="match status" value="1"/>
</dbReference>
<feature type="transmembrane region" description="Helical" evidence="6">
    <location>
        <begin position="24"/>
        <end position="43"/>
    </location>
</feature>
<evidence type="ECO:0000256" key="1">
    <source>
        <dbReference type="ARBA" id="ARBA00004651"/>
    </source>
</evidence>
<evidence type="ECO:0000256" key="4">
    <source>
        <dbReference type="ARBA" id="ARBA00022989"/>
    </source>
</evidence>
<dbReference type="Proteomes" id="UP000602532">
    <property type="component" value="Unassembled WGS sequence"/>
</dbReference>
<protein>
    <submittedName>
        <fullName evidence="7">Flippase-like domain-containing protein</fullName>
    </submittedName>
</protein>
<comment type="caution">
    <text evidence="7">The sequence shown here is derived from an EMBL/GenBank/DDBJ whole genome shotgun (WGS) entry which is preliminary data.</text>
</comment>
<evidence type="ECO:0000256" key="5">
    <source>
        <dbReference type="ARBA" id="ARBA00023136"/>
    </source>
</evidence>
<feature type="transmembrane region" description="Helical" evidence="6">
    <location>
        <begin position="143"/>
        <end position="161"/>
    </location>
</feature>
<dbReference type="Pfam" id="PF03706">
    <property type="entry name" value="LPG_synthase_TM"/>
    <property type="match status" value="1"/>
</dbReference>
<comment type="subcellular location">
    <subcellularLocation>
        <location evidence="1">Cell membrane</location>
        <topology evidence="1">Multi-pass membrane protein</topology>
    </subcellularLocation>
</comment>
<keyword evidence="8" id="KW-1185">Reference proteome</keyword>
<evidence type="ECO:0000256" key="3">
    <source>
        <dbReference type="ARBA" id="ARBA00022692"/>
    </source>
</evidence>
<evidence type="ECO:0000256" key="6">
    <source>
        <dbReference type="SAM" id="Phobius"/>
    </source>
</evidence>
<evidence type="ECO:0000256" key="2">
    <source>
        <dbReference type="ARBA" id="ARBA00022475"/>
    </source>
</evidence>